<reference evidence="1" key="1">
    <citation type="submission" date="2022-08" db="EMBL/GenBank/DDBJ databases">
        <title>Genomic Encyclopedia of Type Strains, Phase V (KMG-V): Genome sequencing to study the core and pangenomes of soil and plant-associated prokaryotes.</title>
        <authorList>
            <person name="Whitman W."/>
        </authorList>
    </citation>
    <scope>NUCLEOTIDE SEQUENCE</scope>
    <source>
        <strain evidence="1">0</strain>
    </source>
</reference>
<evidence type="ECO:0000313" key="1">
    <source>
        <dbReference type="EMBL" id="MCS3679215.1"/>
    </source>
</evidence>
<accession>A0A9X2TD89</accession>
<protein>
    <submittedName>
        <fullName evidence="1">Uncharacterized protein</fullName>
    </submittedName>
</protein>
<proteinExistence type="predicted"/>
<evidence type="ECO:0000313" key="2">
    <source>
        <dbReference type="Proteomes" id="UP001155027"/>
    </source>
</evidence>
<dbReference type="AlphaFoldDB" id="A0A9X2TD89"/>
<organism evidence="1 2">
    <name type="scientific">Salinibacter ruber</name>
    <dbReference type="NCBI Taxonomy" id="146919"/>
    <lineage>
        <taxon>Bacteria</taxon>
        <taxon>Pseudomonadati</taxon>
        <taxon>Rhodothermota</taxon>
        <taxon>Rhodothermia</taxon>
        <taxon>Rhodothermales</taxon>
        <taxon>Salinibacteraceae</taxon>
        <taxon>Salinibacter</taxon>
    </lineage>
</organism>
<comment type="caution">
    <text evidence="1">The sequence shown here is derived from an EMBL/GenBank/DDBJ whole genome shotgun (WGS) entry which is preliminary data.</text>
</comment>
<dbReference type="EMBL" id="JANUAU010000014">
    <property type="protein sequence ID" value="MCS3679215.1"/>
    <property type="molecule type" value="Genomic_DNA"/>
</dbReference>
<dbReference type="RefSeq" id="WP_259081047.1">
    <property type="nucleotide sequence ID" value="NZ_JANUAU010000014.1"/>
</dbReference>
<name>A0A9X2TD89_9BACT</name>
<dbReference type="Proteomes" id="UP001155027">
    <property type="component" value="Unassembled WGS sequence"/>
</dbReference>
<sequence>MPDYIRGSCVSLAIALHDITRWRLVKIVDEQNARRHTGGPRAPGGPALHWAVEHPSGHLLDWEGLHGKDEVVSAYAPRAQPGTSVRWRYATREDAVEEKRQTGACTVEEAKEDAHALADEFLPAGTAP</sequence>
<gene>
    <name evidence="1" type="ORF">GGP71_003164</name>
</gene>